<dbReference type="Proteomes" id="UP001208570">
    <property type="component" value="Unassembled WGS sequence"/>
</dbReference>
<reference evidence="2" key="1">
    <citation type="journal article" date="2023" name="Mol. Biol. Evol.">
        <title>Third-Generation Sequencing Reveals the Adaptive Role of the Epigenome in Three Deep-Sea Polychaetes.</title>
        <authorList>
            <person name="Perez M."/>
            <person name="Aroh O."/>
            <person name="Sun Y."/>
            <person name="Lan Y."/>
            <person name="Juniper S.K."/>
            <person name="Young C.R."/>
            <person name="Angers B."/>
            <person name="Qian P.Y."/>
        </authorList>
    </citation>
    <scope>NUCLEOTIDE SEQUENCE</scope>
    <source>
        <strain evidence="2">P08H-3</strain>
    </source>
</reference>
<dbReference type="InterPro" id="IPR000477">
    <property type="entry name" value="RT_dom"/>
</dbReference>
<sequence length="282" mass="32112">MPETVYKVKSLVGYRCKAETISKELSKDYNTQERECKYCNNKHRMKKEECSTCANKRATLLSSISRKAIEELTRGSILSLTTRQMQLITVNAENFDKIAAVDISNNYDDVFDASTIGTLGTHHHLEITNVLWVNQLVITLKDTGAVRVCIDPRELNKSLLREHYTLLILDETLHQIGQSRVFSPVDLSSEYWHVVLDKESSLLTTFQTPFGRYRRCRLPFGTCSSADILQKKLLDALEGLPGVTCIVDDVLIHANTTEKHHQLFLKRCQETGIKSHKSKLQL</sequence>
<proteinExistence type="predicted"/>
<keyword evidence="3" id="KW-1185">Reference proteome</keyword>
<name>A0AAD9JIT1_9ANNE</name>
<feature type="domain" description="Reverse transcriptase" evidence="1">
    <location>
        <begin position="141"/>
        <end position="281"/>
    </location>
</feature>
<evidence type="ECO:0000259" key="1">
    <source>
        <dbReference type="Pfam" id="PF00078"/>
    </source>
</evidence>
<protein>
    <recommendedName>
        <fullName evidence="1">Reverse transcriptase domain-containing protein</fullName>
    </recommendedName>
</protein>
<dbReference type="InterPro" id="IPR043502">
    <property type="entry name" value="DNA/RNA_pol_sf"/>
</dbReference>
<dbReference type="AlphaFoldDB" id="A0AAD9JIT1"/>
<dbReference type="SUPFAM" id="SSF56672">
    <property type="entry name" value="DNA/RNA polymerases"/>
    <property type="match status" value="1"/>
</dbReference>
<evidence type="ECO:0000313" key="2">
    <source>
        <dbReference type="EMBL" id="KAK2152955.1"/>
    </source>
</evidence>
<gene>
    <name evidence="2" type="ORF">LSH36_313g00006</name>
</gene>
<dbReference type="InterPro" id="IPR043128">
    <property type="entry name" value="Rev_trsase/Diguanyl_cyclase"/>
</dbReference>
<accession>A0AAD9JIT1</accession>
<dbReference type="InterPro" id="IPR050951">
    <property type="entry name" value="Retrovirus_Pol_polyprotein"/>
</dbReference>
<dbReference type="Gene3D" id="3.10.10.10">
    <property type="entry name" value="HIV Type 1 Reverse Transcriptase, subunit A, domain 1"/>
    <property type="match status" value="1"/>
</dbReference>
<dbReference type="Gene3D" id="3.30.70.270">
    <property type="match status" value="1"/>
</dbReference>
<comment type="caution">
    <text evidence="2">The sequence shown here is derived from an EMBL/GenBank/DDBJ whole genome shotgun (WGS) entry which is preliminary data.</text>
</comment>
<organism evidence="2 3">
    <name type="scientific">Paralvinella palmiformis</name>
    <dbReference type="NCBI Taxonomy" id="53620"/>
    <lineage>
        <taxon>Eukaryota</taxon>
        <taxon>Metazoa</taxon>
        <taxon>Spiralia</taxon>
        <taxon>Lophotrochozoa</taxon>
        <taxon>Annelida</taxon>
        <taxon>Polychaeta</taxon>
        <taxon>Sedentaria</taxon>
        <taxon>Canalipalpata</taxon>
        <taxon>Terebellida</taxon>
        <taxon>Terebelliformia</taxon>
        <taxon>Alvinellidae</taxon>
        <taxon>Paralvinella</taxon>
    </lineage>
</organism>
<dbReference type="CDD" id="cd01647">
    <property type="entry name" value="RT_LTR"/>
    <property type="match status" value="1"/>
</dbReference>
<evidence type="ECO:0000313" key="3">
    <source>
        <dbReference type="Proteomes" id="UP001208570"/>
    </source>
</evidence>
<dbReference type="EMBL" id="JAODUP010000313">
    <property type="protein sequence ID" value="KAK2152955.1"/>
    <property type="molecule type" value="Genomic_DNA"/>
</dbReference>
<dbReference type="PANTHER" id="PTHR37984">
    <property type="entry name" value="PROTEIN CBG26694"/>
    <property type="match status" value="1"/>
</dbReference>
<dbReference type="Pfam" id="PF00078">
    <property type="entry name" value="RVT_1"/>
    <property type="match status" value="1"/>
</dbReference>
<dbReference type="PANTHER" id="PTHR37984:SF8">
    <property type="entry name" value="CCHC-TYPE DOMAIN-CONTAINING PROTEIN"/>
    <property type="match status" value="1"/>
</dbReference>